<protein>
    <recommendedName>
        <fullName evidence="4">Holin-X, holin superfamily III</fullName>
    </recommendedName>
</protein>
<organism evidence="2 3">
    <name type="scientific">Undibacter mobilis</name>
    <dbReference type="NCBI Taxonomy" id="2292256"/>
    <lineage>
        <taxon>Bacteria</taxon>
        <taxon>Pseudomonadati</taxon>
        <taxon>Pseudomonadota</taxon>
        <taxon>Alphaproteobacteria</taxon>
        <taxon>Hyphomicrobiales</taxon>
        <taxon>Nitrobacteraceae</taxon>
        <taxon>Undibacter</taxon>
    </lineage>
</organism>
<accession>A0A371B6W5</accession>
<name>A0A371B6W5_9BRAD</name>
<evidence type="ECO:0000313" key="2">
    <source>
        <dbReference type="EMBL" id="RDV03339.1"/>
    </source>
</evidence>
<keyword evidence="1" id="KW-0472">Membrane</keyword>
<dbReference type="AlphaFoldDB" id="A0A371B6W5"/>
<reference evidence="3" key="1">
    <citation type="submission" date="2018-08" db="EMBL/GenBank/DDBJ databases">
        <authorList>
            <person name="Kim S.-J."/>
            <person name="Jung G.-Y."/>
        </authorList>
    </citation>
    <scope>NUCLEOTIDE SEQUENCE [LARGE SCALE GENOMIC DNA]</scope>
    <source>
        <strain evidence="3">GY_H</strain>
    </source>
</reference>
<dbReference type="RefSeq" id="WP_115515365.1">
    <property type="nucleotide sequence ID" value="NZ_QRGO01000001.1"/>
</dbReference>
<dbReference type="OrthoDB" id="8450034at2"/>
<evidence type="ECO:0000313" key="3">
    <source>
        <dbReference type="Proteomes" id="UP000263993"/>
    </source>
</evidence>
<evidence type="ECO:0008006" key="4">
    <source>
        <dbReference type="Google" id="ProtNLM"/>
    </source>
</evidence>
<feature type="transmembrane region" description="Helical" evidence="1">
    <location>
        <begin position="25"/>
        <end position="49"/>
    </location>
</feature>
<keyword evidence="1" id="KW-1133">Transmembrane helix</keyword>
<sequence length="143" mass="14910">MIGILVDAIAAEIGRVLRALTLRALLALVAFALLLAAFVSGLALLFVYLQETFGTMYTLAAIAGGNVLVAAILLALAFNGTRRPAPQPQKAAATEADEVRATIAATERAVNEAADALREGSHERMVQAVTTAIVTGIVLGRRL</sequence>
<proteinExistence type="predicted"/>
<keyword evidence="1" id="KW-0812">Transmembrane</keyword>
<dbReference type="Proteomes" id="UP000263993">
    <property type="component" value="Unassembled WGS sequence"/>
</dbReference>
<gene>
    <name evidence="2" type="ORF">DXH78_01285</name>
</gene>
<feature type="transmembrane region" description="Helical" evidence="1">
    <location>
        <begin position="55"/>
        <end position="78"/>
    </location>
</feature>
<evidence type="ECO:0000256" key="1">
    <source>
        <dbReference type="SAM" id="Phobius"/>
    </source>
</evidence>
<dbReference type="EMBL" id="QRGO01000001">
    <property type="protein sequence ID" value="RDV03339.1"/>
    <property type="molecule type" value="Genomic_DNA"/>
</dbReference>
<comment type="caution">
    <text evidence="2">The sequence shown here is derived from an EMBL/GenBank/DDBJ whole genome shotgun (WGS) entry which is preliminary data.</text>
</comment>
<keyword evidence="3" id="KW-1185">Reference proteome</keyword>